<dbReference type="GO" id="GO:0008270">
    <property type="term" value="F:zinc ion binding"/>
    <property type="evidence" value="ECO:0007669"/>
    <property type="project" value="UniProtKB-KW"/>
</dbReference>
<evidence type="ECO:0000256" key="6">
    <source>
        <dbReference type="PROSITE-ProRule" id="PRU00309"/>
    </source>
</evidence>
<dbReference type="GO" id="GO:0003677">
    <property type="term" value="F:DNA binding"/>
    <property type="evidence" value="ECO:0007669"/>
    <property type="project" value="UniProtKB-UniRule"/>
</dbReference>
<feature type="compositionally biased region" description="Pro residues" evidence="7">
    <location>
        <begin position="434"/>
        <end position="487"/>
    </location>
</feature>
<dbReference type="InterPro" id="IPR013087">
    <property type="entry name" value="Znf_C2H2_type"/>
</dbReference>
<dbReference type="Gene3D" id="3.30.160.60">
    <property type="entry name" value="Classic Zinc Finger"/>
    <property type="match status" value="1"/>
</dbReference>
<evidence type="ECO:0008006" key="12">
    <source>
        <dbReference type="Google" id="ProtNLM"/>
    </source>
</evidence>
<evidence type="ECO:0000259" key="8">
    <source>
        <dbReference type="PROSITE" id="PS50157"/>
    </source>
</evidence>
<dbReference type="PROSITE" id="PS50157">
    <property type="entry name" value="ZINC_FINGER_C2H2_2"/>
    <property type="match status" value="1"/>
</dbReference>
<dbReference type="PROSITE" id="PS00028">
    <property type="entry name" value="ZINC_FINGER_C2H2_1"/>
    <property type="match status" value="1"/>
</dbReference>
<evidence type="ECO:0000256" key="1">
    <source>
        <dbReference type="ARBA" id="ARBA00022723"/>
    </source>
</evidence>
<evidence type="ECO:0000313" key="11">
    <source>
        <dbReference type="Proteomes" id="UP000466442"/>
    </source>
</evidence>
<dbReference type="OrthoDB" id="8196774at2759"/>
<evidence type="ECO:0000256" key="4">
    <source>
        <dbReference type="ARBA" id="ARBA00023125"/>
    </source>
</evidence>
<evidence type="ECO:0000256" key="5">
    <source>
        <dbReference type="PROSITE-ProRule" id="PRU00042"/>
    </source>
</evidence>
<dbReference type="AlphaFoldDB" id="A0A8S9X2T0"/>
<name>A0A8S9X2T0_APOLU</name>
<feature type="domain" description="C2H2-type" evidence="8">
    <location>
        <begin position="780"/>
        <end position="808"/>
    </location>
</feature>
<dbReference type="InterPro" id="IPR038441">
    <property type="entry name" value="THAP_Znf_sf"/>
</dbReference>
<dbReference type="SMART" id="SM00980">
    <property type="entry name" value="THAP"/>
    <property type="match status" value="2"/>
</dbReference>
<dbReference type="EMBL" id="WIXP02000011">
    <property type="protein sequence ID" value="KAF6202678.1"/>
    <property type="molecule type" value="Genomic_DNA"/>
</dbReference>
<dbReference type="Gene3D" id="6.20.210.20">
    <property type="entry name" value="THAP domain"/>
    <property type="match status" value="1"/>
</dbReference>
<evidence type="ECO:0000256" key="7">
    <source>
        <dbReference type="SAM" id="MobiDB-lite"/>
    </source>
</evidence>
<dbReference type="SUPFAM" id="SSF57716">
    <property type="entry name" value="Glucocorticoid receptor-like (DNA-binding domain)"/>
    <property type="match status" value="2"/>
</dbReference>
<sequence length="936" mass="104064">MLLILLVEFRRELRYLQLSIDSRAAGGNGAMSKQSPLIQYSKRGPPYVKTGGNNHDELSAPAISDAFSVASERCSVRGCTNTFATQPPKIFVPFPTQPSKRLRWLKVIGLDPANLPSHKLFCCEDHFDLKRDVMHLSTLRSVNSGVVPNLLKETVVPHKHTNDVGVDYQVGSSTGDRTPPEEQMNACLTRSECTNETDPLSSSSAELMVKEEPDPDPVPERRPSIRVKSTHELMISSISSLAEPPKSCTRPPEAHRLPRTHEPPTSSSPVVPMSIIRPNPEKPNPVKSSVVDNYRECAVHGCPHNHRTFPQISLVYVPVLESMRRDWYKAIGRTFSKKSVHENVYVCATHFHEDDLEVIKPNYRAQGTPLASHSFRRAKDGVVPTLKLDLSTGHREVSSPPMSRIIQKNQPPRVPDLTPHSPSALMSGAAKLQAPPPAKPQAPPPAKPQAPPPAKPQAPPPAKPQAPPPANPQAPPPAKPQAPPPRAVGPRLDKVVESPLPKASKPIIPVQPRYKKYVPKSMPQYPECKHTPEEEFQCTTLSVVDCSTFYSQFYSLDTRDEQNEFIFSHTEKVTSSSSELEQPVFKFFVDQKVSQGMTKRIQVCAQAFSTCLSFEITQLIVLVTRHLDTVQGGSKTLKPVKMEVTSDDEEVMIYESVPPIVEIEDSPDEAKAEPEVDLVENPLVEKPGPSNEIECENDPERPLTVEEELRQTVRNVVERCRVEGFPDGDMECSFNSDPIKFNAFESVHTCSRCLSQFKSKAAFDEHASVGACDQFTGELFKCSICERTLSSFEDLKVHTSVYHTNPDGELESGCIPAKINPKEEVLASPEGYRSTDDIVPSSSWYKQAHLLFLVIQDKQVHLLSPVIQDTKVHLLFPVIPDKQVHLLLLVIQDKQAHLLFLVIQDTNVHLLLSMIQGLDVHLKTLQSKVYLLAMGL</sequence>
<comment type="caution">
    <text evidence="10">The sequence shown here is derived from an EMBL/GenBank/DDBJ whole genome shotgun (WGS) entry which is preliminary data.</text>
</comment>
<protein>
    <recommendedName>
        <fullName evidence="12">THAP-type domain-containing protein</fullName>
    </recommendedName>
</protein>
<evidence type="ECO:0000256" key="3">
    <source>
        <dbReference type="ARBA" id="ARBA00022833"/>
    </source>
</evidence>
<evidence type="ECO:0000313" key="10">
    <source>
        <dbReference type="EMBL" id="KAF6202678.1"/>
    </source>
</evidence>
<keyword evidence="4 6" id="KW-0238">DNA-binding</keyword>
<dbReference type="PROSITE" id="PS50950">
    <property type="entry name" value="ZF_THAP"/>
    <property type="match status" value="2"/>
</dbReference>
<keyword evidence="1" id="KW-0479">Metal-binding</keyword>
<feature type="domain" description="THAP-type" evidence="9">
    <location>
        <begin position="69"/>
        <end position="151"/>
    </location>
</feature>
<gene>
    <name evidence="10" type="ORF">GE061_003079</name>
</gene>
<feature type="region of interest" description="Disordered" evidence="7">
    <location>
        <begin position="241"/>
        <end position="287"/>
    </location>
</feature>
<accession>A0A8S9X2T0</accession>
<evidence type="ECO:0000259" key="9">
    <source>
        <dbReference type="PROSITE" id="PS50950"/>
    </source>
</evidence>
<feature type="compositionally biased region" description="Basic and acidic residues" evidence="7">
    <location>
        <begin position="252"/>
        <end position="262"/>
    </location>
</feature>
<feature type="region of interest" description="Disordered" evidence="7">
    <location>
        <begin position="391"/>
        <end position="505"/>
    </location>
</feature>
<keyword evidence="2 5" id="KW-0863">Zinc-finger</keyword>
<keyword evidence="3" id="KW-0862">Zinc</keyword>
<feature type="compositionally biased region" description="Low complexity" evidence="7">
    <location>
        <begin position="263"/>
        <end position="274"/>
    </location>
</feature>
<keyword evidence="11" id="KW-1185">Reference proteome</keyword>
<dbReference type="Pfam" id="PF05485">
    <property type="entry name" value="THAP"/>
    <property type="match status" value="2"/>
</dbReference>
<proteinExistence type="predicted"/>
<feature type="domain" description="THAP-type" evidence="9">
    <location>
        <begin position="291"/>
        <end position="387"/>
    </location>
</feature>
<organism evidence="10 11">
    <name type="scientific">Apolygus lucorum</name>
    <name type="common">Small green plant bug</name>
    <name type="synonym">Lygocoris lucorum</name>
    <dbReference type="NCBI Taxonomy" id="248454"/>
    <lineage>
        <taxon>Eukaryota</taxon>
        <taxon>Metazoa</taxon>
        <taxon>Ecdysozoa</taxon>
        <taxon>Arthropoda</taxon>
        <taxon>Hexapoda</taxon>
        <taxon>Insecta</taxon>
        <taxon>Pterygota</taxon>
        <taxon>Neoptera</taxon>
        <taxon>Paraneoptera</taxon>
        <taxon>Hemiptera</taxon>
        <taxon>Heteroptera</taxon>
        <taxon>Panheteroptera</taxon>
        <taxon>Cimicomorpha</taxon>
        <taxon>Miridae</taxon>
        <taxon>Mirini</taxon>
        <taxon>Apolygus</taxon>
    </lineage>
</organism>
<dbReference type="Proteomes" id="UP000466442">
    <property type="component" value="Unassembled WGS sequence"/>
</dbReference>
<feature type="region of interest" description="Disordered" evidence="7">
    <location>
        <begin position="163"/>
        <end position="223"/>
    </location>
</feature>
<feature type="compositionally biased region" description="Basic and acidic residues" evidence="7">
    <location>
        <begin position="208"/>
        <end position="223"/>
    </location>
</feature>
<feature type="compositionally biased region" description="Polar residues" evidence="7">
    <location>
        <begin position="186"/>
        <end position="205"/>
    </location>
</feature>
<dbReference type="InterPro" id="IPR006612">
    <property type="entry name" value="THAP_Znf"/>
</dbReference>
<evidence type="ECO:0000256" key="2">
    <source>
        <dbReference type="ARBA" id="ARBA00022771"/>
    </source>
</evidence>
<reference evidence="10" key="1">
    <citation type="journal article" date="2021" name="Mol. Ecol. Resour.">
        <title>Apolygus lucorum genome provides insights into omnivorousness and mesophyll feeding.</title>
        <authorList>
            <person name="Liu Y."/>
            <person name="Liu H."/>
            <person name="Wang H."/>
            <person name="Huang T."/>
            <person name="Liu B."/>
            <person name="Yang B."/>
            <person name="Yin L."/>
            <person name="Li B."/>
            <person name="Zhang Y."/>
            <person name="Zhang S."/>
            <person name="Jiang F."/>
            <person name="Zhang X."/>
            <person name="Ren Y."/>
            <person name="Wang B."/>
            <person name="Wang S."/>
            <person name="Lu Y."/>
            <person name="Wu K."/>
            <person name="Fan W."/>
            <person name="Wang G."/>
        </authorList>
    </citation>
    <scope>NUCLEOTIDE SEQUENCE</scope>
    <source>
        <strain evidence="10">12Hb</strain>
    </source>
</reference>